<evidence type="ECO:0000313" key="1">
    <source>
        <dbReference type="EMBL" id="MET3574837.1"/>
    </source>
</evidence>
<dbReference type="Pfam" id="PF04299">
    <property type="entry name" value="FMN_bind_2"/>
    <property type="match status" value="1"/>
</dbReference>
<proteinExistence type="predicted"/>
<protein>
    <submittedName>
        <fullName evidence="1">Transcriptional regulator</fullName>
    </submittedName>
</protein>
<dbReference type="PANTHER" id="PTHR35802">
    <property type="entry name" value="PROTEASE SYNTHASE AND SPORULATION PROTEIN PAI 2"/>
    <property type="match status" value="1"/>
</dbReference>
<dbReference type="Gene3D" id="2.30.110.10">
    <property type="entry name" value="Electron Transport, Fmn-binding Protein, Chain A"/>
    <property type="match status" value="1"/>
</dbReference>
<organism evidence="1 2">
    <name type="scientific">Bhargavaea ullalensis</name>
    <dbReference type="NCBI Taxonomy" id="1265685"/>
    <lineage>
        <taxon>Bacteria</taxon>
        <taxon>Bacillati</taxon>
        <taxon>Bacillota</taxon>
        <taxon>Bacilli</taxon>
        <taxon>Bacillales</taxon>
        <taxon>Caryophanaceae</taxon>
        <taxon>Bhargavaea</taxon>
    </lineage>
</organism>
<comment type="caution">
    <text evidence="1">The sequence shown here is derived from an EMBL/GenBank/DDBJ whole genome shotgun (WGS) entry which is preliminary data.</text>
</comment>
<dbReference type="SUPFAM" id="SSF50475">
    <property type="entry name" value="FMN-binding split barrel"/>
    <property type="match status" value="1"/>
</dbReference>
<dbReference type="EMBL" id="JBEPLW010000002">
    <property type="protein sequence ID" value="MET3574837.1"/>
    <property type="molecule type" value="Genomic_DNA"/>
</dbReference>
<evidence type="ECO:0000313" key="2">
    <source>
        <dbReference type="Proteomes" id="UP001549099"/>
    </source>
</evidence>
<sequence>MYIPRKYRIRDMEEIESFIRANPFGIVVTVKEGSPVATHIPLQFRTVDGEHFLTGHLAYGNAQWKAFGADEEVLVIFQGPHAYISPSWYEQENVPTWNYQAVHVYGKPEIIEGEELHRDLALLMEKYEKHREHPVLWKTLSPELLETELKGIVGFKIRVERFEAAYKMSQNRNERDYRNIIDRLGEEGDPLSDQVAEVMKKIQP</sequence>
<dbReference type="PANTHER" id="PTHR35802:SF1">
    <property type="entry name" value="PROTEASE SYNTHASE AND SPORULATION PROTEIN PAI 2"/>
    <property type="match status" value="1"/>
</dbReference>
<reference evidence="1 2" key="1">
    <citation type="submission" date="2024-06" db="EMBL/GenBank/DDBJ databases">
        <title>Genomic Encyclopedia of Type Strains, Phase IV (KMG-IV): sequencing the most valuable type-strain genomes for metagenomic binning, comparative biology and taxonomic classification.</title>
        <authorList>
            <person name="Goeker M."/>
        </authorList>
    </citation>
    <scope>NUCLEOTIDE SEQUENCE [LARGE SCALE GENOMIC DNA]</scope>
    <source>
        <strain evidence="1 2">DSM 26128</strain>
    </source>
</reference>
<dbReference type="InterPro" id="IPR007396">
    <property type="entry name" value="TR_PAI2-type"/>
</dbReference>
<dbReference type="InterPro" id="IPR012349">
    <property type="entry name" value="Split_barrel_FMN-bd"/>
</dbReference>
<keyword evidence="2" id="KW-1185">Reference proteome</keyword>
<accession>A0ABV2G9T6</accession>
<dbReference type="RefSeq" id="WP_354195395.1">
    <property type="nucleotide sequence ID" value="NZ_JBEPLW010000002.1"/>
</dbReference>
<gene>
    <name evidence="1" type="ORF">ABID49_000719</name>
</gene>
<dbReference type="PIRSF" id="PIRSF010372">
    <property type="entry name" value="PaiB"/>
    <property type="match status" value="1"/>
</dbReference>
<name>A0ABV2G9T6_9BACL</name>
<dbReference type="Proteomes" id="UP001549099">
    <property type="component" value="Unassembled WGS sequence"/>
</dbReference>